<dbReference type="Proteomes" id="UP000265520">
    <property type="component" value="Unassembled WGS sequence"/>
</dbReference>
<dbReference type="AlphaFoldDB" id="A0A392SP98"/>
<sequence length="96" mass="10724">QDLHVTCSKLPVLYCDNQSALHIAANPVFHERTKHLDIDCHVVREKLQAGLMKLLPVSSKDQIADFYTKSLLPQPFGILLAKLGMVNIYQAPPCGR</sequence>
<evidence type="ECO:0000313" key="1">
    <source>
        <dbReference type="EMBL" id="MCI50237.1"/>
    </source>
</evidence>
<feature type="non-terminal residue" evidence="1">
    <location>
        <position position="96"/>
    </location>
</feature>
<keyword evidence="2" id="KW-1185">Reference proteome</keyword>
<name>A0A392SP98_9FABA</name>
<proteinExistence type="predicted"/>
<accession>A0A392SP98</accession>
<organism evidence="1 2">
    <name type="scientific">Trifolium medium</name>
    <dbReference type="NCBI Taxonomy" id="97028"/>
    <lineage>
        <taxon>Eukaryota</taxon>
        <taxon>Viridiplantae</taxon>
        <taxon>Streptophyta</taxon>
        <taxon>Embryophyta</taxon>
        <taxon>Tracheophyta</taxon>
        <taxon>Spermatophyta</taxon>
        <taxon>Magnoliopsida</taxon>
        <taxon>eudicotyledons</taxon>
        <taxon>Gunneridae</taxon>
        <taxon>Pentapetalae</taxon>
        <taxon>rosids</taxon>
        <taxon>fabids</taxon>
        <taxon>Fabales</taxon>
        <taxon>Fabaceae</taxon>
        <taxon>Papilionoideae</taxon>
        <taxon>50 kb inversion clade</taxon>
        <taxon>NPAAA clade</taxon>
        <taxon>Hologalegina</taxon>
        <taxon>IRL clade</taxon>
        <taxon>Trifolieae</taxon>
        <taxon>Trifolium</taxon>
    </lineage>
</organism>
<dbReference type="CDD" id="cd09272">
    <property type="entry name" value="RNase_HI_RT_Ty1"/>
    <property type="match status" value="1"/>
</dbReference>
<evidence type="ECO:0000313" key="2">
    <source>
        <dbReference type="Proteomes" id="UP000265520"/>
    </source>
</evidence>
<comment type="caution">
    <text evidence="1">The sequence shown here is derived from an EMBL/GenBank/DDBJ whole genome shotgun (WGS) entry which is preliminary data.</text>
</comment>
<reference evidence="1 2" key="1">
    <citation type="journal article" date="2018" name="Front. Plant Sci.">
        <title>Red Clover (Trifolium pratense) and Zigzag Clover (T. medium) - A Picture of Genomic Similarities and Differences.</title>
        <authorList>
            <person name="Dluhosova J."/>
            <person name="Istvanek J."/>
            <person name="Nedelnik J."/>
            <person name="Repkova J."/>
        </authorList>
    </citation>
    <scope>NUCLEOTIDE SEQUENCE [LARGE SCALE GENOMIC DNA]</scope>
    <source>
        <strain evidence="2">cv. 10/8</strain>
        <tissue evidence="1">Leaf</tissue>
    </source>
</reference>
<feature type="non-terminal residue" evidence="1">
    <location>
        <position position="1"/>
    </location>
</feature>
<dbReference type="EMBL" id="LXQA010413417">
    <property type="protein sequence ID" value="MCI50237.1"/>
    <property type="molecule type" value="Genomic_DNA"/>
</dbReference>
<protein>
    <submittedName>
        <fullName evidence="1">Copia protein</fullName>
    </submittedName>
</protein>